<dbReference type="Proteomes" id="UP000191408">
    <property type="component" value="Unassembled WGS sequence"/>
</dbReference>
<evidence type="ECO:0000313" key="2">
    <source>
        <dbReference type="EMBL" id="OQD65470.1"/>
    </source>
</evidence>
<reference evidence="3" key="1">
    <citation type="journal article" date="2017" name="Nat. Microbiol.">
        <title>Global analysis of biosynthetic gene clusters reveals vast potential of secondary metabolite production in Penicillium species.</title>
        <authorList>
            <person name="Nielsen J.C."/>
            <person name="Grijseels S."/>
            <person name="Prigent S."/>
            <person name="Ji B."/>
            <person name="Dainat J."/>
            <person name="Nielsen K.F."/>
            <person name="Frisvad J.C."/>
            <person name="Workman M."/>
            <person name="Nielsen J."/>
        </authorList>
    </citation>
    <scope>NUCLEOTIDE SEQUENCE [LARGE SCALE GENOMIC DNA]</scope>
    <source>
        <strain evidence="3">IBT 4502</strain>
    </source>
</reference>
<dbReference type="AlphaFoldDB" id="A0A1V6NLE3"/>
<organism evidence="2 3">
    <name type="scientific">Penicillium polonicum</name>
    <dbReference type="NCBI Taxonomy" id="60169"/>
    <lineage>
        <taxon>Eukaryota</taxon>
        <taxon>Fungi</taxon>
        <taxon>Dikarya</taxon>
        <taxon>Ascomycota</taxon>
        <taxon>Pezizomycotina</taxon>
        <taxon>Eurotiomycetes</taxon>
        <taxon>Eurotiomycetidae</taxon>
        <taxon>Eurotiales</taxon>
        <taxon>Aspergillaceae</taxon>
        <taxon>Penicillium</taxon>
    </lineage>
</organism>
<evidence type="ECO:0000313" key="3">
    <source>
        <dbReference type="Proteomes" id="UP000191408"/>
    </source>
</evidence>
<accession>A0A1V6NLE3</accession>
<evidence type="ECO:0000256" key="1">
    <source>
        <dbReference type="SAM" id="MobiDB-lite"/>
    </source>
</evidence>
<gene>
    <name evidence="2" type="ORF">PENPOL_c006G00828</name>
</gene>
<feature type="compositionally biased region" description="Polar residues" evidence="1">
    <location>
        <begin position="132"/>
        <end position="147"/>
    </location>
</feature>
<sequence>MEDRSGYSSLELTRLSLHNLSWGGVGVGSGSLRVGYCRHTSCKISVGESVSGGLWDTGSLHCIVQRKSSFTGSPMSATGWRTYMLGVINVQTRSMSITSPLTIRSFHSAARPSPPHLCGHLKLTSRSDTSLSITSPSTLRSFNSATRPSLPHHRSHLKPTPQPARYPSRHRRQFEAFTRLLPPYPKLISRSDT</sequence>
<proteinExistence type="predicted"/>
<keyword evidence="3" id="KW-1185">Reference proteome</keyword>
<dbReference type="EMBL" id="MDYM01000006">
    <property type="protein sequence ID" value="OQD65470.1"/>
    <property type="molecule type" value="Genomic_DNA"/>
</dbReference>
<protein>
    <submittedName>
        <fullName evidence="2">Uncharacterized protein</fullName>
    </submittedName>
</protein>
<feature type="region of interest" description="Disordered" evidence="1">
    <location>
        <begin position="132"/>
        <end position="168"/>
    </location>
</feature>
<comment type="caution">
    <text evidence="2">The sequence shown here is derived from an EMBL/GenBank/DDBJ whole genome shotgun (WGS) entry which is preliminary data.</text>
</comment>
<name>A0A1V6NLE3_PENPO</name>